<sequence>MKGTFTSRAQAPRLMIISQLVCDSPSLSVLFFSTGCRNSSASRSDIAEDDAGTFSVEVNTLLIWAQADFLYFDGVAEQLIALDQHRSCPQYPSNSISWSPLRATPSLKPSCPAAISRSAEGMRELKPSCAIAWSINLSQYLDIFLHFANPTGRYARDLPFPDIALP</sequence>
<proteinExistence type="predicted"/>
<reference evidence="1" key="1">
    <citation type="submission" date="2018-04" db="EMBL/GenBank/DDBJ databases">
        <title>Whole genome sequencing of Hypsizygus marmoreus.</title>
        <authorList>
            <person name="Choi I.-G."/>
            <person name="Min B."/>
            <person name="Kim J.-G."/>
            <person name="Kim S."/>
            <person name="Oh Y.-L."/>
            <person name="Kong W.-S."/>
            <person name="Park H."/>
            <person name="Jeong J."/>
            <person name="Song E.-S."/>
        </authorList>
    </citation>
    <scope>NUCLEOTIDE SEQUENCE [LARGE SCALE GENOMIC DNA]</scope>
    <source>
        <strain evidence="1">51987-8</strain>
    </source>
</reference>
<dbReference type="Proteomes" id="UP000076154">
    <property type="component" value="Unassembled WGS sequence"/>
</dbReference>
<name>A0A369J2D9_HYPMA</name>
<accession>A0A369J2D9</accession>
<comment type="caution">
    <text evidence="1">The sequence shown here is derived from an EMBL/GenBank/DDBJ whole genome shotgun (WGS) entry which is preliminary data.</text>
</comment>
<dbReference type="InParanoid" id="A0A369J2D9"/>
<dbReference type="EMBL" id="LUEZ02000131">
    <property type="protein sequence ID" value="RDB16179.1"/>
    <property type="molecule type" value="Genomic_DNA"/>
</dbReference>
<gene>
    <name evidence="1" type="ORF">Hypma_003327</name>
</gene>
<protein>
    <submittedName>
        <fullName evidence="1">Uncharacterized protein</fullName>
    </submittedName>
</protein>
<evidence type="ECO:0000313" key="1">
    <source>
        <dbReference type="EMBL" id="RDB16179.1"/>
    </source>
</evidence>
<organism evidence="1 2">
    <name type="scientific">Hypsizygus marmoreus</name>
    <name type="common">White beech mushroom</name>
    <name type="synonym">Agaricus marmoreus</name>
    <dbReference type="NCBI Taxonomy" id="39966"/>
    <lineage>
        <taxon>Eukaryota</taxon>
        <taxon>Fungi</taxon>
        <taxon>Dikarya</taxon>
        <taxon>Basidiomycota</taxon>
        <taxon>Agaricomycotina</taxon>
        <taxon>Agaricomycetes</taxon>
        <taxon>Agaricomycetidae</taxon>
        <taxon>Agaricales</taxon>
        <taxon>Tricholomatineae</taxon>
        <taxon>Lyophyllaceae</taxon>
        <taxon>Hypsizygus</taxon>
    </lineage>
</organism>
<keyword evidence="2" id="KW-1185">Reference proteome</keyword>
<evidence type="ECO:0000313" key="2">
    <source>
        <dbReference type="Proteomes" id="UP000076154"/>
    </source>
</evidence>
<dbReference type="AlphaFoldDB" id="A0A369J2D9"/>